<name>B6SZL2_MAIZE</name>
<reference evidence="1" key="1">
    <citation type="journal article" date="2009" name="Plant Mol. Biol.">
        <title>Insights into corn genes derived from large-scale cDNA sequencing.</title>
        <authorList>
            <person name="Alexandrov N.N."/>
            <person name="Brover V.V."/>
            <person name="Freidin S."/>
            <person name="Troukhan M.E."/>
            <person name="Tatarinova T.V."/>
            <person name="Zhang H."/>
            <person name="Swaller T.J."/>
            <person name="Lu Y.P."/>
            <person name="Bouck J."/>
            <person name="Flavell R.B."/>
            <person name="Feldmann K.A."/>
        </authorList>
    </citation>
    <scope>NUCLEOTIDE SEQUENCE</scope>
</reference>
<dbReference type="OrthoDB" id="694708at2759"/>
<proteinExistence type="evidence at transcript level"/>
<organism evidence="1">
    <name type="scientific">Zea mays</name>
    <name type="common">Maize</name>
    <dbReference type="NCBI Taxonomy" id="4577"/>
    <lineage>
        <taxon>Eukaryota</taxon>
        <taxon>Viridiplantae</taxon>
        <taxon>Streptophyta</taxon>
        <taxon>Embryophyta</taxon>
        <taxon>Tracheophyta</taxon>
        <taxon>Spermatophyta</taxon>
        <taxon>Magnoliopsida</taxon>
        <taxon>Liliopsida</taxon>
        <taxon>Poales</taxon>
        <taxon>Poaceae</taxon>
        <taxon>PACMAD clade</taxon>
        <taxon>Panicoideae</taxon>
        <taxon>Andropogonodae</taxon>
        <taxon>Andropogoneae</taxon>
        <taxon>Tripsacinae</taxon>
        <taxon>Zea</taxon>
    </lineage>
</organism>
<dbReference type="EMBL" id="EU958177">
    <property type="protein sequence ID" value="ACG30295.1"/>
    <property type="molecule type" value="mRNA"/>
</dbReference>
<dbReference type="KEGG" id="zma:100275808"/>
<evidence type="ECO:0000313" key="1">
    <source>
        <dbReference type="EMBL" id="ACG30295.1"/>
    </source>
</evidence>
<dbReference type="HOGENOM" id="CLU_2761497_0_0_1"/>
<protein>
    <submittedName>
        <fullName evidence="1">Uncharacterized protein</fullName>
    </submittedName>
</protein>
<sequence>MQALSQGQYIHAVGKNVPEFDLFYEMSVVWIGRLSSPFGHPDVAEAVDYREDPLGCKVSPSINYGTRQKN</sequence>
<dbReference type="AlphaFoldDB" id="B6SZL2"/>
<dbReference type="GeneID" id="100275808"/>
<dbReference type="RefSeq" id="NP_001315261.1">
    <property type="nucleotide sequence ID" value="NM_001328332.1"/>
</dbReference>
<accession>B6SZL2</accession>